<gene>
    <name evidence="2" type="ORF">LIPSTDRAFT_132122</name>
</gene>
<sequence>MVAALGIYLFCIFGGTIIVWAIYFCKYCSDIELSLPLSSNLSHTSSTVRTANQRPDGELTIKRAADKSSLCYNISRDVRLVLLRLGFSGLPVPKRSGLPSGWRNRDVASLAADSVRDAMKGLLHDACTIVWKPVKSILSCASGSALPLHDPNTQSSSDQWVASPIIAVMILTILIPFRWVRLVFVRSAERFCEFLELLDGEYATIPTHQLSKYPRPTQPYRRLDWSRASRDSGSSTRSTFKYTARYLPVEPYRRDVVLASVQSGFSASKSSENVKMSVPLGKKSIEEPTLYSSIEKYRNDPSEVTAVA</sequence>
<protein>
    <submittedName>
        <fullName evidence="2">Uncharacterized protein</fullName>
    </submittedName>
</protein>
<dbReference type="OrthoDB" id="10450399at2759"/>
<evidence type="ECO:0000313" key="2">
    <source>
        <dbReference type="EMBL" id="ODQ76416.1"/>
    </source>
</evidence>
<accession>A0A1E3QFG5</accession>
<proteinExistence type="predicted"/>
<keyword evidence="3" id="KW-1185">Reference proteome</keyword>
<reference evidence="2 3" key="1">
    <citation type="journal article" date="2016" name="Proc. Natl. Acad. Sci. U.S.A.">
        <title>Comparative genomics of biotechnologically important yeasts.</title>
        <authorList>
            <person name="Riley R."/>
            <person name="Haridas S."/>
            <person name="Wolfe K.H."/>
            <person name="Lopes M.R."/>
            <person name="Hittinger C.T."/>
            <person name="Goeker M."/>
            <person name="Salamov A.A."/>
            <person name="Wisecaver J.H."/>
            <person name="Long T.M."/>
            <person name="Calvey C.H."/>
            <person name="Aerts A.L."/>
            <person name="Barry K.W."/>
            <person name="Choi C."/>
            <person name="Clum A."/>
            <person name="Coughlan A.Y."/>
            <person name="Deshpande S."/>
            <person name="Douglass A.P."/>
            <person name="Hanson S.J."/>
            <person name="Klenk H.-P."/>
            <person name="LaButti K.M."/>
            <person name="Lapidus A."/>
            <person name="Lindquist E.A."/>
            <person name="Lipzen A.M."/>
            <person name="Meier-Kolthoff J.P."/>
            <person name="Ohm R.A."/>
            <person name="Otillar R.P."/>
            <person name="Pangilinan J.L."/>
            <person name="Peng Y."/>
            <person name="Rokas A."/>
            <person name="Rosa C.A."/>
            <person name="Scheuner C."/>
            <person name="Sibirny A.A."/>
            <person name="Slot J.C."/>
            <person name="Stielow J.B."/>
            <person name="Sun H."/>
            <person name="Kurtzman C.P."/>
            <person name="Blackwell M."/>
            <person name="Grigoriev I.V."/>
            <person name="Jeffries T.W."/>
        </authorList>
    </citation>
    <scope>NUCLEOTIDE SEQUENCE [LARGE SCALE GENOMIC DNA]</scope>
    <source>
        <strain evidence="2 3">NRRL Y-11557</strain>
    </source>
</reference>
<keyword evidence="1" id="KW-1133">Transmembrane helix</keyword>
<organism evidence="2 3">
    <name type="scientific">Lipomyces starkeyi NRRL Y-11557</name>
    <dbReference type="NCBI Taxonomy" id="675824"/>
    <lineage>
        <taxon>Eukaryota</taxon>
        <taxon>Fungi</taxon>
        <taxon>Dikarya</taxon>
        <taxon>Ascomycota</taxon>
        <taxon>Saccharomycotina</taxon>
        <taxon>Lipomycetes</taxon>
        <taxon>Lipomycetales</taxon>
        <taxon>Lipomycetaceae</taxon>
        <taxon>Lipomyces</taxon>
    </lineage>
</organism>
<feature type="transmembrane region" description="Helical" evidence="1">
    <location>
        <begin position="160"/>
        <end position="180"/>
    </location>
</feature>
<feature type="transmembrane region" description="Helical" evidence="1">
    <location>
        <begin position="7"/>
        <end position="24"/>
    </location>
</feature>
<keyword evidence="1" id="KW-0812">Transmembrane</keyword>
<dbReference type="AlphaFoldDB" id="A0A1E3QFG5"/>
<dbReference type="Proteomes" id="UP000094385">
    <property type="component" value="Unassembled WGS sequence"/>
</dbReference>
<keyword evidence="1" id="KW-0472">Membrane</keyword>
<name>A0A1E3QFG5_LIPST</name>
<evidence type="ECO:0000256" key="1">
    <source>
        <dbReference type="SAM" id="Phobius"/>
    </source>
</evidence>
<dbReference type="EMBL" id="KV454289">
    <property type="protein sequence ID" value="ODQ76416.1"/>
    <property type="molecule type" value="Genomic_DNA"/>
</dbReference>
<evidence type="ECO:0000313" key="3">
    <source>
        <dbReference type="Proteomes" id="UP000094385"/>
    </source>
</evidence>